<reference evidence="2 3" key="1">
    <citation type="submission" date="2023-12" db="EMBL/GenBank/DDBJ databases">
        <title>Whole genome sequencing of Paenibacillus phoenicis isolated from the Phoenix Mars Lander spacecraft assembly facility.</title>
        <authorList>
            <person name="Garcia A."/>
            <person name="Venkateswaran K."/>
        </authorList>
    </citation>
    <scope>NUCLEOTIDE SEQUENCE [LARGE SCALE GENOMIC DNA]</scope>
    <source>
        <strain evidence="2 3">3PO2SA</strain>
    </source>
</reference>
<comment type="caution">
    <text evidence="2">The sequence shown here is derived from an EMBL/GenBank/DDBJ whole genome shotgun (WGS) entry which is preliminary data.</text>
</comment>
<name>A0ABU5PKF1_9BACL</name>
<organism evidence="2 3">
    <name type="scientific">Paenibacillus phoenicis</name>
    <dbReference type="NCBI Taxonomy" id="554117"/>
    <lineage>
        <taxon>Bacteria</taxon>
        <taxon>Bacillati</taxon>
        <taxon>Bacillota</taxon>
        <taxon>Bacilli</taxon>
        <taxon>Bacillales</taxon>
        <taxon>Paenibacillaceae</taxon>
        <taxon>Paenibacillus</taxon>
    </lineage>
</organism>
<accession>A0ABU5PKF1</accession>
<feature type="compositionally biased region" description="Polar residues" evidence="1">
    <location>
        <begin position="1"/>
        <end position="11"/>
    </location>
</feature>
<dbReference type="Proteomes" id="UP001292216">
    <property type="component" value="Unassembled WGS sequence"/>
</dbReference>
<feature type="compositionally biased region" description="Basic and acidic residues" evidence="1">
    <location>
        <begin position="12"/>
        <end position="24"/>
    </location>
</feature>
<dbReference type="RefSeq" id="WP_157273436.1">
    <property type="nucleotide sequence ID" value="NZ_CBCSKM010000035.1"/>
</dbReference>
<proteinExistence type="predicted"/>
<protein>
    <submittedName>
        <fullName evidence="2">Uncharacterized protein</fullName>
    </submittedName>
</protein>
<sequence>MSAKLVQTSESSAKRARCEQSQRKASEAIAEASAKHCSATARQGAA</sequence>
<dbReference type="EMBL" id="JAYERP010000001">
    <property type="protein sequence ID" value="MEA3570157.1"/>
    <property type="molecule type" value="Genomic_DNA"/>
</dbReference>
<evidence type="ECO:0000313" key="3">
    <source>
        <dbReference type="Proteomes" id="UP001292216"/>
    </source>
</evidence>
<keyword evidence="3" id="KW-1185">Reference proteome</keyword>
<gene>
    <name evidence="2" type="ORF">U9M73_09085</name>
</gene>
<evidence type="ECO:0000256" key="1">
    <source>
        <dbReference type="SAM" id="MobiDB-lite"/>
    </source>
</evidence>
<evidence type="ECO:0000313" key="2">
    <source>
        <dbReference type="EMBL" id="MEA3570157.1"/>
    </source>
</evidence>
<feature type="region of interest" description="Disordered" evidence="1">
    <location>
        <begin position="1"/>
        <end position="24"/>
    </location>
</feature>